<dbReference type="EMBL" id="BAABFB010000075">
    <property type="protein sequence ID" value="GAA4489800.1"/>
    <property type="molecule type" value="Genomic_DNA"/>
</dbReference>
<comment type="cofactor">
    <cofactor evidence="1">
        <name>Fe cation</name>
        <dbReference type="ChEBI" id="CHEBI:24875"/>
    </cofactor>
</comment>
<dbReference type="InterPro" id="IPR009078">
    <property type="entry name" value="Ferritin-like_SF"/>
</dbReference>
<dbReference type="PANTHER" id="PTHR23409:SF18">
    <property type="entry name" value="RIBONUCLEOSIDE-DIPHOSPHATE REDUCTASE SUBUNIT M2"/>
    <property type="match status" value="1"/>
</dbReference>
<keyword evidence="11" id="KW-1185">Reference proteome</keyword>
<dbReference type="Proteomes" id="UP001501183">
    <property type="component" value="Unassembled WGS sequence"/>
</dbReference>
<protein>
    <recommendedName>
        <fullName evidence="4">ribonucleoside-diphosphate reductase</fullName>
        <ecNumber evidence="4">1.17.4.1</ecNumber>
    </recommendedName>
</protein>
<evidence type="ECO:0000256" key="3">
    <source>
        <dbReference type="ARBA" id="ARBA00011209"/>
    </source>
</evidence>
<keyword evidence="7" id="KW-0408">Iron</keyword>
<dbReference type="InterPro" id="IPR012348">
    <property type="entry name" value="RNR-like"/>
</dbReference>
<dbReference type="InterPro" id="IPR033909">
    <property type="entry name" value="RNR_small"/>
</dbReference>
<evidence type="ECO:0000256" key="1">
    <source>
        <dbReference type="ARBA" id="ARBA00001962"/>
    </source>
</evidence>
<evidence type="ECO:0000256" key="4">
    <source>
        <dbReference type="ARBA" id="ARBA00012274"/>
    </source>
</evidence>
<keyword evidence="8" id="KW-0215">Deoxyribonucleotide synthesis</keyword>
<keyword evidence="5" id="KW-0479">Metal-binding</keyword>
<dbReference type="Gene3D" id="1.10.620.20">
    <property type="entry name" value="Ribonucleotide Reductase, subunit A"/>
    <property type="match status" value="1"/>
</dbReference>
<name>A0ABP8PQB4_9NOCA</name>
<evidence type="ECO:0000313" key="10">
    <source>
        <dbReference type="EMBL" id="GAA4489800.1"/>
    </source>
</evidence>
<evidence type="ECO:0000256" key="5">
    <source>
        <dbReference type="ARBA" id="ARBA00022723"/>
    </source>
</evidence>
<proteinExistence type="inferred from homology"/>
<evidence type="ECO:0000256" key="8">
    <source>
        <dbReference type="ARBA" id="ARBA00023116"/>
    </source>
</evidence>
<dbReference type="InterPro" id="IPR030475">
    <property type="entry name" value="RNR_small_AS"/>
</dbReference>
<dbReference type="PANTHER" id="PTHR23409">
    <property type="entry name" value="RIBONUCLEOSIDE-DIPHOSPHATE REDUCTASE SMALL CHAIN"/>
    <property type="match status" value="1"/>
</dbReference>
<sequence length="322" mass="35358">MGAPGTGRVHAIDWTRPSDPTDVRVWDRLTGNFWLPERVPLSNDVPSWRALTDTERRLTIRVFTGLTLLDTAQATVGAVSMIADADTAQEAAVLTNMAFMESVHAKSYSAVFSTLCSSREIDEAFDWSERNAHLQRKAGIVLDRYRGDDPLARKAASVLLESFLFYSGFYLPLRFASRGVLTNTGDLIRLIMRDEAVHGYYIGHACLRGLDRAGAGARARHRAYTLALLGALFDNEVGYAHDLYDEVGWTGEVLAFMRYNANRALANLGYGPRFAAAETVVRPEILAALDPGAGESHDFFSGAGSAYVVTTPVPTEDADWEC</sequence>
<reference evidence="11" key="1">
    <citation type="journal article" date="2019" name="Int. J. Syst. Evol. Microbiol.">
        <title>The Global Catalogue of Microorganisms (GCM) 10K type strain sequencing project: providing services to taxonomists for standard genome sequencing and annotation.</title>
        <authorList>
            <consortium name="The Broad Institute Genomics Platform"/>
            <consortium name="The Broad Institute Genome Sequencing Center for Infectious Disease"/>
            <person name="Wu L."/>
            <person name="Ma J."/>
        </authorList>
    </citation>
    <scope>NUCLEOTIDE SEQUENCE [LARGE SCALE GENOMIC DNA]</scope>
    <source>
        <strain evidence="11">JCM 32206</strain>
    </source>
</reference>
<evidence type="ECO:0000313" key="11">
    <source>
        <dbReference type="Proteomes" id="UP001501183"/>
    </source>
</evidence>
<accession>A0ABP8PQB4</accession>
<comment type="caution">
    <text evidence="10">The sequence shown here is derived from an EMBL/GenBank/DDBJ whole genome shotgun (WGS) entry which is preliminary data.</text>
</comment>
<dbReference type="CDD" id="cd01049">
    <property type="entry name" value="RNRR2"/>
    <property type="match status" value="1"/>
</dbReference>
<comment type="subunit">
    <text evidence="3">Tetramer of two alpha and two beta subunits.</text>
</comment>
<evidence type="ECO:0000256" key="7">
    <source>
        <dbReference type="ARBA" id="ARBA00023004"/>
    </source>
</evidence>
<dbReference type="EC" id="1.17.4.1" evidence="4"/>
<keyword evidence="6" id="KW-0560">Oxidoreductase</keyword>
<evidence type="ECO:0000256" key="2">
    <source>
        <dbReference type="ARBA" id="ARBA00009303"/>
    </source>
</evidence>
<comment type="catalytic activity">
    <reaction evidence="9">
        <text>a 2'-deoxyribonucleoside 5'-diphosphate + [thioredoxin]-disulfide + H2O = a ribonucleoside 5'-diphosphate + [thioredoxin]-dithiol</text>
        <dbReference type="Rhea" id="RHEA:23252"/>
        <dbReference type="Rhea" id="RHEA-COMP:10698"/>
        <dbReference type="Rhea" id="RHEA-COMP:10700"/>
        <dbReference type="ChEBI" id="CHEBI:15377"/>
        <dbReference type="ChEBI" id="CHEBI:29950"/>
        <dbReference type="ChEBI" id="CHEBI:50058"/>
        <dbReference type="ChEBI" id="CHEBI:57930"/>
        <dbReference type="ChEBI" id="CHEBI:73316"/>
        <dbReference type="EC" id="1.17.4.1"/>
    </reaction>
</comment>
<evidence type="ECO:0000256" key="9">
    <source>
        <dbReference type="ARBA" id="ARBA00047754"/>
    </source>
</evidence>
<comment type="similarity">
    <text evidence="2">Belongs to the ribonucleoside diphosphate reductase small chain family.</text>
</comment>
<dbReference type="PROSITE" id="PS00368">
    <property type="entry name" value="RIBORED_SMALL"/>
    <property type="match status" value="1"/>
</dbReference>
<evidence type="ECO:0000256" key="6">
    <source>
        <dbReference type="ARBA" id="ARBA00023002"/>
    </source>
</evidence>
<dbReference type="RefSeq" id="WP_345352560.1">
    <property type="nucleotide sequence ID" value="NZ_BAABFB010000075.1"/>
</dbReference>
<dbReference type="InterPro" id="IPR026494">
    <property type="entry name" value="RNR_NrdF-like"/>
</dbReference>
<dbReference type="NCBIfam" id="TIGR04171">
    <property type="entry name" value="RNR_1b_NrdF"/>
    <property type="match status" value="1"/>
</dbReference>
<dbReference type="Pfam" id="PF00268">
    <property type="entry name" value="Ribonuc_red_sm"/>
    <property type="match status" value="1"/>
</dbReference>
<dbReference type="InterPro" id="IPR000358">
    <property type="entry name" value="RNR_small_fam"/>
</dbReference>
<gene>
    <name evidence="10" type="primary">nrdF_2</name>
    <name evidence="10" type="ORF">GCM10023094_51950</name>
</gene>
<dbReference type="SUPFAM" id="SSF47240">
    <property type="entry name" value="Ferritin-like"/>
    <property type="match status" value="1"/>
</dbReference>
<organism evidence="10 11">
    <name type="scientific">Rhodococcus olei</name>
    <dbReference type="NCBI Taxonomy" id="2161675"/>
    <lineage>
        <taxon>Bacteria</taxon>
        <taxon>Bacillati</taxon>
        <taxon>Actinomycetota</taxon>
        <taxon>Actinomycetes</taxon>
        <taxon>Mycobacteriales</taxon>
        <taxon>Nocardiaceae</taxon>
        <taxon>Rhodococcus</taxon>
    </lineage>
</organism>